<dbReference type="EnsemblMetazoa" id="GAUT039000-RA">
    <property type="protein sequence ID" value="GAUT039000-PA"/>
    <property type="gene ID" value="GAUT039000"/>
</dbReference>
<evidence type="ECO:0000256" key="6">
    <source>
        <dbReference type="RuleBase" id="RU000686"/>
    </source>
</evidence>
<dbReference type="GO" id="GO:0031175">
    <property type="term" value="P:neuron projection development"/>
    <property type="evidence" value="ECO:0007669"/>
    <property type="project" value="TreeGrafter"/>
</dbReference>
<comment type="subcellular location">
    <subcellularLocation>
        <location evidence="1 6">Cytoplasm</location>
        <location evidence="1 6">Cytoskeleton</location>
    </subcellularLocation>
</comment>
<dbReference type="InterPro" id="IPR001084">
    <property type="entry name" value="MAP_tubulin-bd_rpt"/>
</dbReference>
<keyword evidence="4" id="KW-0677">Repeat</keyword>
<feature type="compositionally biased region" description="Polar residues" evidence="7">
    <location>
        <begin position="497"/>
        <end position="506"/>
    </location>
</feature>
<dbReference type="PANTHER" id="PTHR11501">
    <property type="entry name" value="MICROTUBULE-ASSOCIATED PROTEIN"/>
    <property type="match status" value="1"/>
</dbReference>
<dbReference type="Pfam" id="PF00418">
    <property type="entry name" value="Tubulin-binding"/>
    <property type="match status" value="4"/>
</dbReference>
<feature type="compositionally biased region" description="Polar residues" evidence="7">
    <location>
        <begin position="179"/>
        <end position="197"/>
    </location>
</feature>
<dbReference type="Proteomes" id="UP000078200">
    <property type="component" value="Unassembled WGS sequence"/>
</dbReference>
<feature type="compositionally biased region" description="Polar residues" evidence="7">
    <location>
        <begin position="75"/>
        <end position="86"/>
    </location>
</feature>
<feature type="compositionally biased region" description="Polar residues" evidence="7">
    <location>
        <begin position="100"/>
        <end position="133"/>
    </location>
</feature>
<evidence type="ECO:0000256" key="2">
    <source>
        <dbReference type="ARBA" id="ARBA00022490"/>
    </source>
</evidence>
<evidence type="ECO:0000256" key="4">
    <source>
        <dbReference type="ARBA" id="ARBA00022737"/>
    </source>
</evidence>
<dbReference type="PROSITE" id="PS51491">
    <property type="entry name" value="TAU_MAP_2"/>
    <property type="match status" value="4"/>
</dbReference>
<keyword evidence="9" id="KW-1185">Reference proteome</keyword>
<feature type="compositionally biased region" description="Basic and acidic residues" evidence="7">
    <location>
        <begin position="409"/>
        <end position="422"/>
    </location>
</feature>
<evidence type="ECO:0000256" key="7">
    <source>
        <dbReference type="SAM" id="MobiDB-lite"/>
    </source>
</evidence>
<keyword evidence="3" id="KW-0597">Phosphoprotein</keyword>
<feature type="region of interest" description="Disordered" evidence="7">
    <location>
        <begin position="409"/>
        <end position="506"/>
    </location>
</feature>
<feature type="compositionally biased region" description="Basic and acidic residues" evidence="7">
    <location>
        <begin position="199"/>
        <end position="222"/>
    </location>
</feature>
<feature type="compositionally biased region" description="Low complexity" evidence="7">
    <location>
        <begin position="477"/>
        <end position="496"/>
    </location>
</feature>
<dbReference type="STRING" id="7395.A0A1A9VJ32"/>
<reference evidence="8" key="1">
    <citation type="submission" date="2020-05" db="UniProtKB">
        <authorList>
            <consortium name="EnsemblMetazoa"/>
        </authorList>
    </citation>
    <scope>IDENTIFICATION</scope>
    <source>
        <strain evidence="8">TTRI</strain>
    </source>
</reference>
<name>A0A1A9VJ32_GLOAU</name>
<dbReference type="PANTHER" id="PTHR11501:SF18">
    <property type="entry name" value="MICROTUBULE-ASSOCIATED PROTEIN"/>
    <property type="match status" value="1"/>
</dbReference>
<evidence type="ECO:0000256" key="5">
    <source>
        <dbReference type="ARBA" id="ARBA00023212"/>
    </source>
</evidence>
<protein>
    <recommendedName>
        <fullName evidence="6">Microtubule-associated protein</fullName>
    </recommendedName>
</protein>
<dbReference type="InterPro" id="IPR027324">
    <property type="entry name" value="MAP2/MAP4/Tau"/>
</dbReference>
<feature type="region of interest" description="Disordered" evidence="7">
    <location>
        <begin position="1"/>
        <end position="316"/>
    </location>
</feature>
<evidence type="ECO:0000256" key="1">
    <source>
        <dbReference type="ARBA" id="ARBA00004245"/>
    </source>
</evidence>
<sequence length="506" mass="53848">MSDSDTMRTPGPLRAPFPGGVPPRPMAGSIRPTGSPATGPVRAGLPPSLRPTDSRVNVLMASGAQPRPVGPPQIRNATPPQINNLGPMSPTGQGGARAESTFSWPPSVSGQPTQNRPQNAQAQPERQSSSLSNNDDEDVVMGQAVTPLKSTTPKTDPMGPSTLIEEAEPIEIKEIQELSPITKTSDLSLTSPESISNEKPVKKLSIETSKNDLNIEKLKRVEIYQGDNDSGVDESTQEKERHGPGSPSSPVKTPTSVSSKPEKSTASRPPSTTPSNKSTKSRSTSRNRLVLKTPEPEPNKKVPMNKIQVGHAPSPNLKAVRSKIGSLDNASYKPGGGNVKIETKKVEIKATPRIEAKNDKYAPKGGDKKIISTKLQWNAKSKIGSLENAHHKPGGGDKKIETIKTEFKEKAKPKVGSKDNVKHVPGGGDIKIQTQKIDIKAQSKVGSMDNVKHKPGGGGRKIFDDKDYLKNVEHGVSLASPPSQSSQAASMTTSTSGADENLNQQS</sequence>
<evidence type="ECO:0000313" key="9">
    <source>
        <dbReference type="Proteomes" id="UP000078200"/>
    </source>
</evidence>
<feature type="compositionally biased region" description="Pro residues" evidence="7">
    <location>
        <begin position="13"/>
        <end position="25"/>
    </location>
</feature>
<dbReference type="PROSITE" id="PS00229">
    <property type="entry name" value="TAU_MAP_1"/>
    <property type="match status" value="2"/>
</dbReference>
<dbReference type="GO" id="GO:0008017">
    <property type="term" value="F:microtubule binding"/>
    <property type="evidence" value="ECO:0007669"/>
    <property type="project" value="InterPro"/>
</dbReference>
<keyword evidence="5 6" id="KW-0206">Cytoskeleton</keyword>
<feature type="compositionally biased region" description="Basic and acidic residues" evidence="7">
    <location>
        <begin position="461"/>
        <end position="473"/>
    </location>
</feature>
<organism evidence="8 9">
    <name type="scientific">Glossina austeni</name>
    <name type="common">Savannah tsetse fly</name>
    <dbReference type="NCBI Taxonomy" id="7395"/>
    <lineage>
        <taxon>Eukaryota</taxon>
        <taxon>Metazoa</taxon>
        <taxon>Ecdysozoa</taxon>
        <taxon>Arthropoda</taxon>
        <taxon>Hexapoda</taxon>
        <taxon>Insecta</taxon>
        <taxon>Pterygota</taxon>
        <taxon>Neoptera</taxon>
        <taxon>Endopterygota</taxon>
        <taxon>Diptera</taxon>
        <taxon>Brachycera</taxon>
        <taxon>Muscomorpha</taxon>
        <taxon>Hippoboscoidea</taxon>
        <taxon>Glossinidae</taxon>
        <taxon>Glossina</taxon>
    </lineage>
</organism>
<proteinExistence type="predicted"/>
<dbReference type="GO" id="GO:0000226">
    <property type="term" value="P:microtubule cytoskeleton organization"/>
    <property type="evidence" value="ECO:0007669"/>
    <property type="project" value="TreeGrafter"/>
</dbReference>
<evidence type="ECO:0000313" key="8">
    <source>
        <dbReference type="EnsemblMetazoa" id="GAUT039000-PA"/>
    </source>
</evidence>
<evidence type="ECO:0000256" key="3">
    <source>
        <dbReference type="ARBA" id="ARBA00022553"/>
    </source>
</evidence>
<dbReference type="GO" id="GO:0005874">
    <property type="term" value="C:microtubule"/>
    <property type="evidence" value="ECO:0007669"/>
    <property type="project" value="UniProtKB-KW"/>
</dbReference>
<accession>A0A1A9VJ32</accession>
<keyword evidence="6" id="KW-0493">Microtubule</keyword>
<feature type="compositionally biased region" description="Low complexity" evidence="7">
    <location>
        <begin position="266"/>
        <end position="278"/>
    </location>
</feature>
<keyword evidence="2 6" id="KW-0963">Cytoplasm</keyword>
<feature type="compositionally biased region" description="Low complexity" evidence="7">
    <location>
        <begin position="244"/>
        <end position="259"/>
    </location>
</feature>
<dbReference type="VEuPathDB" id="VectorBase:GAUT039000"/>
<dbReference type="GO" id="GO:0043005">
    <property type="term" value="C:neuron projection"/>
    <property type="evidence" value="ECO:0007669"/>
    <property type="project" value="TreeGrafter"/>
</dbReference>
<dbReference type="AlphaFoldDB" id="A0A1A9VJ32"/>